<evidence type="ECO:0000313" key="5">
    <source>
        <dbReference type="Proteomes" id="UP000315343"/>
    </source>
</evidence>
<dbReference type="InterPro" id="IPR036390">
    <property type="entry name" value="WH_DNA-bd_sf"/>
</dbReference>
<dbReference type="SUPFAM" id="SSF46785">
    <property type="entry name" value="Winged helix' DNA-binding domain"/>
    <property type="match status" value="1"/>
</dbReference>
<evidence type="ECO:0000313" key="4">
    <source>
        <dbReference type="EMBL" id="TWH82656.1"/>
    </source>
</evidence>
<evidence type="ECO:0000259" key="2">
    <source>
        <dbReference type="Pfam" id="PF02829"/>
    </source>
</evidence>
<feature type="binding site" evidence="1">
    <location>
        <position position="146"/>
    </location>
    <ligand>
        <name>Ni(2+)</name>
        <dbReference type="ChEBI" id="CHEBI:49786"/>
    </ligand>
</feature>
<feature type="binding site" evidence="1">
    <location>
        <position position="77"/>
    </location>
    <ligand>
        <name>Ni(2+)</name>
        <dbReference type="ChEBI" id="CHEBI:49786"/>
    </ligand>
</feature>
<dbReference type="OrthoDB" id="9792661at2"/>
<feature type="binding site" evidence="1">
    <location>
        <position position="144"/>
    </location>
    <ligand>
        <name>Ni(2+)</name>
        <dbReference type="ChEBI" id="CHEBI:49786"/>
    </ligand>
</feature>
<dbReference type="EMBL" id="VLKH01000002">
    <property type="protein sequence ID" value="TWH82656.1"/>
    <property type="molecule type" value="Genomic_DNA"/>
</dbReference>
<protein>
    <recommendedName>
        <fullName evidence="6">Transcription repressor NadR</fullName>
    </recommendedName>
</protein>
<dbReference type="Pfam" id="PF02829">
    <property type="entry name" value="3H"/>
    <property type="match status" value="1"/>
</dbReference>
<sequence>MPSEERRKKIENTLRNNTEPVSATALAKTFSVSRQVIVGDIALMRAAGIKISATPRGYVINSEAEKSDNSYTIACSHDDKNMAEELYAVVDNGGTVVDVTVEHPVYGQIVGELRISSRYDVDLFMEKIKSNQALPLSNLTGGIHLHTIRCRDEEALKRIKEALRKQSIILE</sequence>
<dbReference type="GO" id="GO:0046872">
    <property type="term" value="F:metal ion binding"/>
    <property type="evidence" value="ECO:0007669"/>
    <property type="project" value="UniProtKB-KW"/>
</dbReference>
<evidence type="ECO:0000259" key="3">
    <source>
        <dbReference type="Pfam" id="PF08279"/>
    </source>
</evidence>
<dbReference type="Proteomes" id="UP000315343">
    <property type="component" value="Unassembled WGS sequence"/>
</dbReference>
<dbReference type="Gene3D" id="3.30.1340.20">
    <property type="entry name" value="3H domain"/>
    <property type="match status" value="1"/>
</dbReference>
<accession>A0A562JHC3</accession>
<keyword evidence="1" id="KW-0479">Metal-binding</keyword>
<dbReference type="PANTHER" id="PTHR40068">
    <property type="entry name" value="TRANSCRIPTION REPRESSOR NIAR-RELATED"/>
    <property type="match status" value="1"/>
</dbReference>
<dbReference type="Gene3D" id="1.10.10.10">
    <property type="entry name" value="Winged helix-like DNA-binding domain superfamily/Winged helix DNA-binding domain"/>
    <property type="match status" value="1"/>
</dbReference>
<feature type="domain" description="3H" evidence="2">
    <location>
        <begin position="73"/>
        <end position="168"/>
    </location>
</feature>
<dbReference type="InterPro" id="IPR036388">
    <property type="entry name" value="WH-like_DNA-bd_sf"/>
</dbReference>
<evidence type="ECO:0000256" key="1">
    <source>
        <dbReference type="PIRSR" id="PIRSR037847-1"/>
    </source>
</evidence>
<comment type="caution">
    <text evidence="4">The sequence shown here is derived from an EMBL/GenBank/DDBJ whole genome shotgun (WGS) entry which is preliminary data.</text>
</comment>
<dbReference type="InterPro" id="IPR004173">
    <property type="entry name" value="3H_domain"/>
</dbReference>
<dbReference type="Pfam" id="PF08279">
    <property type="entry name" value="HTH_11"/>
    <property type="match status" value="1"/>
</dbReference>
<proteinExistence type="predicted"/>
<keyword evidence="5" id="KW-1185">Reference proteome</keyword>
<organism evidence="4 5">
    <name type="scientific">Sedimentibacter saalensis</name>
    <dbReference type="NCBI Taxonomy" id="130788"/>
    <lineage>
        <taxon>Bacteria</taxon>
        <taxon>Bacillati</taxon>
        <taxon>Bacillota</taxon>
        <taxon>Tissierellia</taxon>
        <taxon>Sedimentibacter</taxon>
    </lineage>
</organism>
<dbReference type="PANTHER" id="PTHR40068:SF1">
    <property type="entry name" value="TRANSCRIPTION REPRESSOR NIAR-RELATED"/>
    <property type="match status" value="1"/>
</dbReference>
<feature type="domain" description="Helix-turn-helix type 11" evidence="3">
    <location>
        <begin position="6"/>
        <end position="58"/>
    </location>
</feature>
<keyword evidence="1" id="KW-0533">Nickel</keyword>
<name>A0A562JHC3_9FIRM</name>
<dbReference type="RefSeq" id="WP_145080628.1">
    <property type="nucleotide sequence ID" value="NZ_DAMBUX010000030.1"/>
</dbReference>
<dbReference type="SUPFAM" id="SSF75500">
    <property type="entry name" value="Putative transcriptional regulator TM1602, C-terminal domain"/>
    <property type="match status" value="1"/>
</dbReference>
<dbReference type="PIRSF" id="PIRSF037847">
    <property type="entry name" value="NiaR"/>
    <property type="match status" value="1"/>
</dbReference>
<evidence type="ECO:0008006" key="6">
    <source>
        <dbReference type="Google" id="ProtNLM"/>
    </source>
</evidence>
<gene>
    <name evidence="4" type="ORF">LY60_00960</name>
</gene>
<dbReference type="InterPro" id="IPR026043">
    <property type="entry name" value="NadR"/>
</dbReference>
<reference evidence="4 5" key="1">
    <citation type="submission" date="2019-07" db="EMBL/GenBank/DDBJ databases">
        <title>Genomic Encyclopedia of Type Strains, Phase I: the one thousand microbial genomes (KMG-I) project.</title>
        <authorList>
            <person name="Kyrpides N."/>
        </authorList>
    </citation>
    <scope>NUCLEOTIDE SEQUENCE [LARGE SCALE GENOMIC DNA]</scope>
    <source>
        <strain evidence="4 5">DSM 13558</strain>
    </source>
</reference>
<dbReference type="InterPro" id="IPR013196">
    <property type="entry name" value="HTH_11"/>
</dbReference>
<dbReference type="AlphaFoldDB" id="A0A562JHC3"/>
<dbReference type="InterPro" id="IPR035922">
    <property type="entry name" value="3H_dom_sf"/>
</dbReference>
<feature type="binding site" evidence="1">
    <location>
        <position position="85"/>
    </location>
    <ligand>
        <name>Ni(2+)</name>
        <dbReference type="ChEBI" id="CHEBI:49786"/>
    </ligand>
</feature>